<evidence type="ECO:0000313" key="2">
    <source>
        <dbReference type="Proteomes" id="UP000789396"/>
    </source>
</evidence>
<accession>A0A9N9EPP0</accession>
<dbReference type="Proteomes" id="UP000789396">
    <property type="component" value="Unassembled WGS sequence"/>
</dbReference>
<dbReference type="EMBL" id="CAJVPZ010018139">
    <property type="protein sequence ID" value="CAG8684848.1"/>
    <property type="molecule type" value="Genomic_DNA"/>
</dbReference>
<organism evidence="1 2">
    <name type="scientific">Racocetra fulgida</name>
    <dbReference type="NCBI Taxonomy" id="60492"/>
    <lineage>
        <taxon>Eukaryota</taxon>
        <taxon>Fungi</taxon>
        <taxon>Fungi incertae sedis</taxon>
        <taxon>Mucoromycota</taxon>
        <taxon>Glomeromycotina</taxon>
        <taxon>Glomeromycetes</taxon>
        <taxon>Diversisporales</taxon>
        <taxon>Gigasporaceae</taxon>
        <taxon>Racocetra</taxon>
    </lineage>
</organism>
<protein>
    <submittedName>
        <fullName evidence="1">17698_t:CDS:1</fullName>
    </submittedName>
</protein>
<comment type="caution">
    <text evidence="1">The sequence shown here is derived from an EMBL/GenBank/DDBJ whole genome shotgun (WGS) entry which is preliminary data.</text>
</comment>
<reference evidence="1" key="1">
    <citation type="submission" date="2021-06" db="EMBL/GenBank/DDBJ databases">
        <authorList>
            <person name="Kallberg Y."/>
            <person name="Tangrot J."/>
            <person name="Rosling A."/>
        </authorList>
    </citation>
    <scope>NUCLEOTIDE SEQUENCE</scope>
    <source>
        <strain evidence="1">IN212</strain>
    </source>
</reference>
<feature type="non-terminal residue" evidence="1">
    <location>
        <position position="68"/>
    </location>
</feature>
<evidence type="ECO:0000313" key="1">
    <source>
        <dbReference type="EMBL" id="CAG8684848.1"/>
    </source>
</evidence>
<keyword evidence="2" id="KW-1185">Reference proteome</keyword>
<dbReference type="OrthoDB" id="2476870at2759"/>
<name>A0A9N9EPP0_9GLOM</name>
<gene>
    <name evidence="1" type="ORF">RFULGI_LOCUS9772</name>
</gene>
<sequence length="68" mass="7562">SDISDLQAIAVVADIVINFNSINIHDDNIEEDLRDTYLDLSFLLSDTNSLNSQDLKSNEDFDTGITKS</sequence>
<feature type="non-terminal residue" evidence="1">
    <location>
        <position position="1"/>
    </location>
</feature>
<dbReference type="AlphaFoldDB" id="A0A9N9EPP0"/>
<proteinExistence type="predicted"/>